<dbReference type="Gene3D" id="1.20.1310.20">
    <property type="entry name" value="Duffy-antigen binding domain"/>
    <property type="match status" value="2"/>
</dbReference>
<reference evidence="8" key="1">
    <citation type="submission" date="2007-11" db="EMBL/GenBank/DDBJ databases">
        <authorList>
            <consortium name="The Broad Institute Genome Sequencing Platform"/>
            <person name="Volkman S.K."/>
            <person name="Daily J.P."/>
            <person name="Sarr O."/>
            <person name="Ndiaye D."/>
            <person name="Ndir O."/>
            <person name="Mboup S."/>
            <person name="Lukens A."/>
            <person name="Stange-Thomann N."/>
            <person name="Mauceli E."/>
            <person name="Gnerre S."/>
            <person name="Jaffe D."/>
            <person name="Zainoun J."/>
            <person name="Wiegand R.C."/>
            <person name="Birren B."/>
            <person name="Galagan J."/>
            <person name="Lander E."/>
            <person name="Wirth D.F."/>
        </authorList>
    </citation>
    <scope>NUCLEOTIDE SEQUENCE [LARGE SCALE GENOMIC DNA]</scope>
    <source>
        <strain evidence="8">7G8</strain>
    </source>
</reference>
<feature type="compositionally biased region" description="Basic and acidic residues" evidence="1">
    <location>
        <begin position="1002"/>
        <end position="1026"/>
    </location>
</feature>
<dbReference type="SUPFAM" id="SSF140924">
    <property type="entry name" value="Duffy binding domain-like"/>
    <property type="match status" value="4"/>
</dbReference>
<dbReference type="Gene3D" id="1.20.58.830">
    <property type="match status" value="3"/>
</dbReference>
<dbReference type="Pfam" id="PF05424">
    <property type="entry name" value="Duffy_binding"/>
    <property type="match status" value="2"/>
</dbReference>
<dbReference type="InterPro" id="IPR054595">
    <property type="entry name" value="DBL_C"/>
</dbReference>
<gene>
    <name evidence="7" type="ORF">PFBG_02052</name>
</gene>
<feature type="domain" description="Duffy-antigen binding" evidence="3">
    <location>
        <begin position="121"/>
        <end position="323"/>
    </location>
</feature>
<dbReference type="InterPro" id="IPR008602">
    <property type="entry name" value="Duffy-antigen-binding"/>
</dbReference>
<feature type="compositionally biased region" description="Basic and acidic residues" evidence="1">
    <location>
        <begin position="764"/>
        <end position="784"/>
    </location>
</feature>
<dbReference type="GO" id="GO:0016020">
    <property type="term" value="C:membrane"/>
    <property type="evidence" value="ECO:0007669"/>
    <property type="project" value="InterPro"/>
</dbReference>
<dbReference type="Gene3D" id="1.20.58.1930">
    <property type="match status" value="1"/>
</dbReference>
<name>W7F9V8_PLAF8</name>
<feature type="compositionally biased region" description="Low complexity" evidence="1">
    <location>
        <begin position="937"/>
        <end position="972"/>
    </location>
</feature>
<dbReference type="InterPro" id="IPR004258">
    <property type="entry name" value="DBL"/>
</dbReference>
<accession>W7F9V8</accession>
<feature type="compositionally biased region" description="Basic and acidic residues" evidence="1">
    <location>
        <begin position="1159"/>
        <end position="1172"/>
    </location>
</feature>
<dbReference type="FunFam" id="1.20.58.830:FF:000003">
    <property type="entry name" value="Erythrocyte membrane protein 1, PfEMP1"/>
    <property type="match status" value="1"/>
</dbReference>
<feature type="domain" description="Duffy-binding-like" evidence="6">
    <location>
        <begin position="1195"/>
        <end position="1344"/>
    </location>
</feature>
<dbReference type="Pfam" id="PF03011">
    <property type="entry name" value="PFEMP"/>
    <property type="match status" value="2"/>
</dbReference>
<feature type="region of interest" description="Disordered" evidence="1">
    <location>
        <begin position="728"/>
        <end position="748"/>
    </location>
</feature>
<feature type="domain" description="Duffy-antigen binding" evidence="3">
    <location>
        <begin position="903"/>
        <end position="1131"/>
    </location>
</feature>
<evidence type="ECO:0000313" key="7">
    <source>
        <dbReference type="EMBL" id="EUR73190.1"/>
    </source>
</evidence>
<evidence type="ECO:0000256" key="1">
    <source>
        <dbReference type="SAM" id="MobiDB-lite"/>
    </source>
</evidence>
<feature type="domain" description="Cysteine-rich interdomain region 1 gamma" evidence="5">
    <location>
        <begin position="1383"/>
        <end position="1434"/>
    </location>
</feature>
<proteinExistence type="predicted"/>
<feature type="region of interest" description="Disordered" evidence="1">
    <location>
        <begin position="1002"/>
        <end position="1031"/>
    </location>
</feature>
<feature type="domain" description="Plasmodium falciparum erythrocyte membrane protein-1 N-terminal segment" evidence="4">
    <location>
        <begin position="22"/>
        <end position="57"/>
    </location>
</feature>
<feature type="domain" description="Duffy-binding-like" evidence="2">
    <location>
        <begin position="617"/>
        <end position="771"/>
    </location>
</feature>
<evidence type="ECO:0008006" key="9">
    <source>
        <dbReference type="Google" id="ProtNLM"/>
    </source>
</evidence>
<feature type="region of interest" description="Disordered" evidence="1">
    <location>
        <begin position="881"/>
        <end position="905"/>
    </location>
</feature>
<sequence>MMTPGGGGHGGGDADKYKNSKDAKHLLDQIGEDIYKRAKNDANDFRDYLKGNLQEAKGMRERVSSIETCALVKQYYEHFNGDANSNRYPCKELSGKMFENPFSDTLGGQCTNEKMRSGGKGACAPYRRLHLCHHNLETIDTTSTTSDTLLAEVCYAAKEEGNSINTHYPKHEQTNKDSASQLCTVLARSFADIGDIVRGKDLFYGNTHESAQRIILENNLKTIFKKIHDDVTTNGKKSAEELKKRYQKDGDNYFQLREDWWYANRATVWEAITCNDDNKLAGASYFRTTCGDKKGPSVAKDHCRCEGANVVPTYFDYVPQYLRWFEEWAEDFCRKRKHKLKDSIEKCRKGEDGKEKYCDLNRHDCVKTIRGDHDFVEDDECHKCSVACAGFVKWIDNQKLEFLKQKKKYDKEIKKANGKNGTSITIGKTTINNIYAKEFYKKLKQAQYKDVEKFLKKLSNEGICQKPPEVGNEKADNVDFTKDETNGTFYRTKYCEACPWCGVKKQNGKGKWEAKDYRDCNPGKDYTKYKHTEIPILTPDKSQSGILKKYNKFCDSVNGKNGAPGTAPGKNGNQIVTWTCYYKKNENRDGKKDFNFCVLQDKKTGTSEEKSMHYNSFFWDWVYHMLHDSVEWRNELGSCIDNAKSQNCKNNKCNRECGCFLKWVVKKKEEWGKIIEHFYKQENIEAGLHDITLEFLLKKEELLKIIEGTYGNAKELEGINKILDEEEKNTQEADGGSGTGGPPAGKKKTLMDKLLNHEERIATKCQKDCQEPQKPQEQEREDPGRSAVTSRDTPPLAGGGGGHPSSDDDQEEDDEDDAEEEEEEENVEEQPPAVEDQEEKEEKPKKEETTPSLDVCETVKSALTNNDNLNEACTLKYNKGKNYGWRCVPSGSTPESGKSDGSICVPPRRRRLYVGKLEQWAKKQSSQESGDKATEGSKSQGDAASQSQSSSVSETHSQSSSSSSSPPSNPRAGDAALRDAFIQTAAIETFFLWHRYKKIKEKEEKEKQEADEIVARTPTEDTEQKQLNEGNIPEEFKRQMFYTLGDYRDICVGVKDDDVIKALKDSGDKNIDTITNKIKEILNGEKKQPEKENSDKRKTWWDKNVESIWNGMICALTYDTNTTSGDKHTLKQNKSLKEKLWDESTKKPKKPQYQYQTAKLEEEYSGEKKTNDDPLNNPKLKNFVERPPYFRYLEEWGQNFCKERKKRLEKIYKDCRGGENTTRYSSGDGEDCTQMLRDDPSTFHSIEYPGCATSCSSYRKWIKGKRKEYDEQQNAYNEQKNSYQSQHNGSGPNKDDNEFYTKLETCSKAGDFLENIKDGPCTKNNNGGNNINFNNTDDTFKHAENCNPCSEFKIKCENGVCNGDGKKVNCNGGKISAENINNSTVIDMLVSDDGTKKFEGDLEPCGSAGIFQGIRKDEWTCEKVCGYVVCKPKKVNGETVTKEKDNGKHIVQIRALLRLWLEYFLEDYKKIKHKISHCTKTDQRSTCIKGCVEKWVEEKRKEWENIKKRFLEQYKNNEQNDYNMRSFLEELIPQMNLVNDKGKVTKLSQLFA</sequence>
<evidence type="ECO:0000313" key="8">
    <source>
        <dbReference type="Proteomes" id="UP000030688"/>
    </source>
</evidence>
<dbReference type="FunFam" id="1.20.1310.20:FF:000001">
    <property type="entry name" value="Erythrocyte membrane protein 1, PfEMP1"/>
    <property type="match status" value="1"/>
</dbReference>
<protein>
    <recommendedName>
        <fullName evidence="9">Erythrocyte membrane protein 1</fullName>
    </recommendedName>
</protein>
<reference evidence="7 8" key="2">
    <citation type="submission" date="2013-02" db="EMBL/GenBank/DDBJ databases">
        <title>The Genome Sequence of Plasmodium falciparum 7G8.</title>
        <authorList>
            <consortium name="The Broad Institute Genome Sequencing Platform"/>
            <consortium name="The Broad Institute Genome Sequencing Center for Infectious Disease"/>
            <person name="Neafsey D."/>
            <person name="Cheeseman I."/>
            <person name="Volkman S."/>
            <person name="Adams J."/>
            <person name="Walker B."/>
            <person name="Young S.K."/>
            <person name="Zeng Q."/>
            <person name="Gargeya S."/>
            <person name="Fitzgerald M."/>
            <person name="Haas B."/>
            <person name="Abouelleil A."/>
            <person name="Alvarado L."/>
            <person name="Arachchi H.M."/>
            <person name="Berlin A.M."/>
            <person name="Chapman S.B."/>
            <person name="Dewar J."/>
            <person name="Goldberg J."/>
            <person name="Griggs A."/>
            <person name="Gujja S."/>
            <person name="Hansen M."/>
            <person name="Howarth C."/>
            <person name="Imamovic A."/>
            <person name="Larimer J."/>
            <person name="McCowan C."/>
            <person name="Murphy C."/>
            <person name="Neiman D."/>
            <person name="Pearson M."/>
            <person name="Priest M."/>
            <person name="Roberts A."/>
            <person name="Saif S."/>
            <person name="Shea T."/>
            <person name="Sisk P."/>
            <person name="Sykes S."/>
            <person name="Wortman J."/>
            <person name="Nusbaum C."/>
            <person name="Birren B."/>
        </authorList>
    </citation>
    <scope>NUCLEOTIDE SEQUENCE [LARGE SCALE GENOMIC DNA]</scope>
    <source>
        <strain evidence="7 8">7G8</strain>
    </source>
</reference>
<dbReference type="InterPro" id="IPR042202">
    <property type="entry name" value="Duffy-ag-bd_sf"/>
</dbReference>
<feature type="compositionally biased region" description="Basic and acidic residues" evidence="1">
    <location>
        <begin position="840"/>
        <end position="849"/>
    </location>
</feature>
<organism evidence="7 8">
    <name type="scientific">Plasmodium falciparum (isolate 7G8)</name>
    <dbReference type="NCBI Taxonomy" id="57266"/>
    <lineage>
        <taxon>Eukaryota</taxon>
        <taxon>Sar</taxon>
        <taxon>Alveolata</taxon>
        <taxon>Apicomplexa</taxon>
        <taxon>Aconoidasida</taxon>
        <taxon>Haemosporida</taxon>
        <taxon>Plasmodiidae</taxon>
        <taxon>Plasmodium</taxon>
        <taxon>Plasmodium (Laverania)</taxon>
    </lineage>
</organism>
<evidence type="ECO:0000259" key="6">
    <source>
        <dbReference type="Pfam" id="PF22672"/>
    </source>
</evidence>
<feature type="region of interest" description="Disordered" evidence="1">
    <location>
        <begin position="764"/>
        <end position="855"/>
    </location>
</feature>
<evidence type="ECO:0000259" key="3">
    <source>
        <dbReference type="Pfam" id="PF05424"/>
    </source>
</evidence>
<evidence type="ECO:0000259" key="5">
    <source>
        <dbReference type="Pfam" id="PF18562"/>
    </source>
</evidence>
<dbReference type="Pfam" id="PF22672">
    <property type="entry name" value="DBL_C"/>
    <property type="match status" value="2"/>
</dbReference>
<dbReference type="InterPro" id="IPR041480">
    <property type="entry name" value="CIDR1_gamma"/>
</dbReference>
<dbReference type="Pfam" id="PF15447">
    <property type="entry name" value="NTS"/>
    <property type="match status" value="1"/>
</dbReference>
<dbReference type="Proteomes" id="UP000030688">
    <property type="component" value="Unassembled WGS sequence"/>
</dbReference>
<feature type="region of interest" description="Disordered" evidence="1">
    <location>
        <begin position="919"/>
        <end position="974"/>
    </location>
</feature>
<dbReference type="InterPro" id="IPR029210">
    <property type="entry name" value="PfEMP1_NTS"/>
</dbReference>
<dbReference type="EMBL" id="KE123608">
    <property type="protein sequence ID" value="EUR73190.1"/>
    <property type="molecule type" value="Genomic_DNA"/>
</dbReference>
<dbReference type="GO" id="GO:0046789">
    <property type="term" value="F:host cell surface receptor binding"/>
    <property type="evidence" value="ECO:0007669"/>
    <property type="project" value="InterPro"/>
</dbReference>
<feature type="domain" description="Duffy-binding-like" evidence="2">
    <location>
        <begin position="1456"/>
        <end position="1550"/>
    </location>
</feature>
<dbReference type="FunFam" id="1.20.58.830:FF:000001">
    <property type="entry name" value="Erythrocyte membrane protein 1, PfEMP1"/>
    <property type="match status" value="1"/>
</dbReference>
<feature type="domain" description="Duffy-binding-like" evidence="6">
    <location>
        <begin position="327"/>
        <end position="493"/>
    </location>
</feature>
<evidence type="ECO:0000259" key="4">
    <source>
        <dbReference type="Pfam" id="PF15447"/>
    </source>
</evidence>
<feature type="region of interest" description="Disordered" evidence="1">
    <location>
        <begin position="1141"/>
        <end position="1181"/>
    </location>
</feature>
<dbReference type="Pfam" id="PF18562">
    <property type="entry name" value="CIDR1_gamma"/>
    <property type="match status" value="1"/>
</dbReference>
<feature type="compositionally biased region" description="Acidic residues" evidence="1">
    <location>
        <begin position="807"/>
        <end position="828"/>
    </location>
</feature>
<evidence type="ECO:0000259" key="2">
    <source>
        <dbReference type="Pfam" id="PF03011"/>
    </source>
</evidence>